<sequence length="141" mass="16414">MTYEEFYYSIDCKFPYHQESEWKRIIGQSIEIGEDAHFLVLQEICRVPSSEKLDQVKHMEMYKYWKQSSFSPVQDIVEPASLSYINKTEISDSEALSIMEKLSAFPKSYNALQVVLFSCPDVDELVGEKYESIVAKWKSST</sequence>
<dbReference type="Proteomes" id="UP001202831">
    <property type="component" value="Unassembled WGS sequence"/>
</dbReference>
<accession>A0ABT0NAX7</accession>
<dbReference type="RefSeq" id="WP_249250178.1">
    <property type="nucleotide sequence ID" value="NZ_JAKIKT010000007.1"/>
</dbReference>
<proteinExistence type="predicted"/>
<protein>
    <submittedName>
        <fullName evidence="1">Uncharacterized protein</fullName>
    </submittedName>
</protein>
<evidence type="ECO:0000313" key="1">
    <source>
        <dbReference type="EMBL" id="MCL2915591.1"/>
    </source>
</evidence>
<organism evidence="1 2">
    <name type="scientific">Shewanella corallii</name>
    <dbReference type="NCBI Taxonomy" id="560080"/>
    <lineage>
        <taxon>Bacteria</taxon>
        <taxon>Pseudomonadati</taxon>
        <taxon>Pseudomonadota</taxon>
        <taxon>Gammaproteobacteria</taxon>
        <taxon>Alteromonadales</taxon>
        <taxon>Shewanellaceae</taxon>
        <taxon>Shewanella</taxon>
    </lineage>
</organism>
<dbReference type="EMBL" id="JAKIKT010000007">
    <property type="protein sequence ID" value="MCL2915591.1"/>
    <property type="molecule type" value="Genomic_DNA"/>
</dbReference>
<keyword evidence="2" id="KW-1185">Reference proteome</keyword>
<name>A0ABT0NAX7_9GAMM</name>
<comment type="caution">
    <text evidence="1">The sequence shown here is derived from an EMBL/GenBank/DDBJ whole genome shotgun (WGS) entry which is preliminary data.</text>
</comment>
<evidence type="ECO:0000313" key="2">
    <source>
        <dbReference type="Proteomes" id="UP001202831"/>
    </source>
</evidence>
<gene>
    <name evidence="1" type="ORF">L2725_17690</name>
</gene>
<reference evidence="1 2" key="1">
    <citation type="submission" date="2022-01" db="EMBL/GenBank/DDBJ databases">
        <title>Whole genome-based taxonomy of the Shewanellaceae.</title>
        <authorList>
            <person name="Martin-Rodriguez A.J."/>
        </authorList>
    </citation>
    <scope>NUCLEOTIDE SEQUENCE [LARGE SCALE GENOMIC DNA]</scope>
    <source>
        <strain evidence="1 2">DSM 21332</strain>
    </source>
</reference>